<evidence type="ECO:0000313" key="2">
    <source>
        <dbReference type="EMBL" id="MBB6678510.1"/>
    </source>
</evidence>
<evidence type="ECO:0000256" key="1">
    <source>
        <dbReference type="SAM" id="Phobius"/>
    </source>
</evidence>
<organism evidence="2 3">
    <name type="scientific">Cohnella lubricantis</name>
    <dbReference type="NCBI Taxonomy" id="2163172"/>
    <lineage>
        <taxon>Bacteria</taxon>
        <taxon>Bacillati</taxon>
        <taxon>Bacillota</taxon>
        <taxon>Bacilli</taxon>
        <taxon>Bacillales</taxon>
        <taxon>Paenibacillaceae</taxon>
        <taxon>Cohnella</taxon>
    </lineage>
</organism>
<reference evidence="2 3" key="1">
    <citation type="submission" date="2020-08" db="EMBL/GenBank/DDBJ databases">
        <title>Cohnella phylogeny.</title>
        <authorList>
            <person name="Dunlap C."/>
        </authorList>
    </citation>
    <scope>NUCLEOTIDE SEQUENCE [LARGE SCALE GENOMIC DNA]</scope>
    <source>
        <strain evidence="2 3">DSM 103658</strain>
    </source>
</reference>
<feature type="transmembrane region" description="Helical" evidence="1">
    <location>
        <begin position="7"/>
        <end position="29"/>
    </location>
</feature>
<sequence>MKARVNVRFRITVCFGILFLVTSGLATYLLKTNKDNSNLNWLMTAALFSFAVMVGNLIVILLRRR</sequence>
<dbReference type="RefSeq" id="WP_185179774.1">
    <property type="nucleotide sequence ID" value="NZ_CBCSEP010000010.1"/>
</dbReference>
<accession>A0A841TGZ1</accession>
<dbReference type="Proteomes" id="UP000574133">
    <property type="component" value="Unassembled WGS sequence"/>
</dbReference>
<keyword evidence="1" id="KW-0472">Membrane</keyword>
<feature type="transmembrane region" description="Helical" evidence="1">
    <location>
        <begin position="41"/>
        <end position="62"/>
    </location>
</feature>
<comment type="caution">
    <text evidence="2">The sequence shown here is derived from an EMBL/GenBank/DDBJ whole genome shotgun (WGS) entry which is preliminary data.</text>
</comment>
<protein>
    <submittedName>
        <fullName evidence="2">Uncharacterized protein</fullName>
    </submittedName>
</protein>
<keyword evidence="1" id="KW-0812">Transmembrane</keyword>
<proteinExistence type="predicted"/>
<evidence type="ECO:0000313" key="3">
    <source>
        <dbReference type="Proteomes" id="UP000574133"/>
    </source>
</evidence>
<dbReference type="AlphaFoldDB" id="A0A841TGZ1"/>
<dbReference type="EMBL" id="JACJVN010000056">
    <property type="protein sequence ID" value="MBB6678510.1"/>
    <property type="molecule type" value="Genomic_DNA"/>
</dbReference>
<gene>
    <name evidence="2" type="ORF">H4Q31_14555</name>
</gene>
<keyword evidence="3" id="KW-1185">Reference proteome</keyword>
<name>A0A841TGZ1_9BACL</name>
<keyword evidence="1" id="KW-1133">Transmembrane helix</keyword>